<reference evidence="3 4" key="1">
    <citation type="submission" date="2018-08" db="EMBL/GenBank/DDBJ databases">
        <title>Mountain-cultivated ginseng endophyte, Burkholderia stabilis and its activity against ginseng root rot disease.</title>
        <authorList>
            <person name="Tapan Kumar M."/>
            <person name="Bae H."/>
            <person name="Shanmugam G."/>
            <person name="Jeon J."/>
        </authorList>
    </citation>
    <scope>NUCLEOTIDE SEQUENCE [LARGE SCALE GENOMIC DNA]</scope>
    <source>
        <strain evidence="3 4">EB159</strain>
    </source>
</reference>
<feature type="domain" description="Diiron non-heme beta-hydroxylase N-terminal" evidence="2">
    <location>
        <begin position="8"/>
        <end position="240"/>
    </location>
</feature>
<proteinExistence type="predicted"/>
<dbReference type="Pfam" id="PF12706">
    <property type="entry name" value="Lactamase_B_2"/>
    <property type="match status" value="1"/>
</dbReference>
<dbReference type="Proteomes" id="UP000289650">
    <property type="component" value="Unassembled WGS sequence"/>
</dbReference>
<name>A0A4Q2A860_9BURK</name>
<dbReference type="Gene3D" id="3.60.15.10">
    <property type="entry name" value="Ribonuclease Z/Hydroxyacylglutathione hydrolase-like"/>
    <property type="match status" value="1"/>
</dbReference>
<dbReference type="SUPFAM" id="SSF56281">
    <property type="entry name" value="Metallo-hydrolase/oxidoreductase"/>
    <property type="match status" value="1"/>
</dbReference>
<dbReference type="EMBL" id="QWEX01000003">
    <property type="protein sequence ID" value="RXV65636.1"/>
    <property type="molecule type" value="Genomic_DNA"/>
</dbReference>
<dbReference type="InterPro" id="IPR050114">
    <property type="entry name" value="UPF0173_UPF0282_UlaG_hydrolase"/>
</dbReference>
<dbReference type="InterPro" id="IPR036866">
    <property type="entry name" value="RibonucZ/Hydroxyglut_hydro"/>
</dbReference>
<sequence>MPDMTQIYLKPNAVFEPLINQWYAWTFLLQPATCALVMKQVHLRIMESFIRAPELHRRSAAKMAGGPFLNGGRELVPAVEALIADTRTRAAPLLALADALRELDELLAREGRGDTLSPLYARVPEPLKGLVELGYDLRGHASYRLFERLLYDSAGYLDALQSVNGFVATSDDRSFMLSTPRFPDEHMVQIRLPFRDALYDELFAARHAGAAPDLIDRLLVHAEGGAARRAALETWFTDAPPPRPPSVPSRAGQPVRVRYFNHATVLVETAEFSLLTDPIVGYPLGQGDDPFTFADLPERIDYVLLTHNHQDHIVLESLLQLRHRIGTLVVPRSHGGFLQDPSIRLALEACGFERVVEVGELDSVPVPGGEIVALPFLGEHGDLHIAAKMAFALKVGGKSMLFAADSNNLQPELYQRIAQRIGRIGTLFIGMECEGAPMSWLYGALLNEPLGRQFDQNRRLNGSDCERAWPLVECFAPRQVFVYAMGAEPWLKFISSIEYAPTSLPIVESDKLIARCHAHDIQSERLYLKKEILL</sequence>
<dbReference type="OrthoDB" id="5657199at2"/>
<gene>
    <name evidence="3" type="ORF">D1006_37015</name>
</gene>
<evidence type="ECO:0000313" key="4">
    <source>
        <dbReference type="Proteomes" id="UP000289650"/>
    </source>
</evidence>
<comment type="caution">
    <text evidence="3">The sequence shown here is derived from an EMBL/GenBank/DDBJ whole genome shotgun (WGS) entry which is preliminary data.</text>
</comment>
<feature type="domain" description="Metallo-beta-lactamase" evidence="1">
    <location>
        <begin position="274"/>
        <end position="418"/>
    </location>
</feature>
<evidence type="ECO:0000313" key="3">
    <source>
        <dbReference type="EMBL" id="RXV65636.1"/>
    </source>
</evidence>
<dbReference type="Pfam" id="PF18456">
    <property type="entry name" value="CmlA_N"/>
    <property type="match status" value="1"/>
</dbReference>
<dbReference type="InterPro" id="IPR041141">
    <property type="entry name" value="CmlA_N"/>
</dbReference>
<keyword evidence="3" id="KW-0378">Hydrolase</keyword>
<dbReference type="GO" id="GO:0016787">
    <property type="term" value="F:hydrolase activity"/>
    <property type="evidence" value="ECO:0007669"/>
    <property type="project" value="UniProtKB-KW"/>
</dbReference>
<dbReference type="InterPro" id="IPR001279">
    <property type="entry name" value="Metallo-B-lactamas"/>
</dbReference>
<evidence type="ECO:0000259" key="2">
    <source>
        <dbReference type="Pfam" id="PF18456"/>
    </source>
</evidence>
<dbReference type="AlphaFoldDB" id="A0A4Q2A860"/>
<accession>A0A4Q2A860</accession>
<organism evidence="3 4">
    <name type="scientific">Burkholderia stabilis</name>
    <dbReference type="NCBI Taxonomy" id="95485"/>
    <lineage>
        <taxon>Bacteria</taxon>
        <taxon>Pseudomonadati</taxon>
        <taxon>Pseudomonadota</taxon>
        <taxon>Betaproteobacteria</taxon>
        <taxon>Burkholderiales</taxon>
        <taxon>Burkholderiaceae</taxon>
        <taxon>Burkholderia</taxon>
        <taxon>Burkholderia cepacia complex</taxon>
    </lineage>
</organism>
<evidence type="ECO:0000259" key="1">
    <source>
        <dbReference type="Pfam" id="PF12706"/>
    </source>
</evidence>
<protein>
    <submittedName>
        <fullName evidence="3">MBL fold metallo-hydrolase</fullName>
    </submittedName>
</protein>
<dbReference type="PANTHER" id="PTHR43546">
    <property type="entry name" value="UPF0173 METAL-DEPENDENT HYDROLASE MJ1163-RELATED"/>
    <property type="match status" value="1"/>
</dbReference>